<evidence type="ECO:0000259" key="3">
    <source>
        <dbReference type="PROSITE" id="PS50102"/>
    </source>
</evidence>
<dbReference type="InterPro" id="IPR026960">
    <property type="entry name" value="RVT-Znf"/>
</dbReference>
<feature type="region of interest" description="Disordered" evidence="2">
    <location>
        <begin position="969"/>
        <end position="1003"/>
    </location>
</feature>
<dbReference type="GO" id="GO:0003723">
    <property type="term" value="F:RNA binding"/>
    <property type="evidence" value="ECO:0007669"/>
    <property type="project" value="UniProtKB-UniRule"/>
</dbReference>
<dbReference type="EMBL" id="BKCJ010003084">
    <property type="protein sequence ID" value="GEU52874.1"/>
    <property type="molecule type" value="Genomic_DNA"/>
</dbReference>
<dbReference type="SUPFAM" id="SSF56219">
    <property type="entry name" value="DNase I-like"/>
    <property type="match status" value="2"/>
</dbReference>
<dbReference type="SUPFAM" id="SSF54928">
    <property type="entry name" value="RNA-binding domain, RBD"/>
    <property type="match status" value="1"/>
</dbReference>
<name>A0A6L2KY97_TANCI</name>
<accession>A0A6L2KY97</accession>
<dbReference type="PANTHER" id="PTHR33116:SF79">
    <property type="entry name" value="REVERSE TRANSCRIPTASE DOMAIN, ZINC FINGER, CCHC-TYPE-RELATED"/>
    <property type="match status" value="1"/>
</dbReference>
<dbReference type="Gene3D" id="3.30.70.330">
    <property type="match status" value="1"/>
</dbReference>
<dbReference type="PROSITE" id="PS50102">
    <property type="entry name" value="RRM"/>
    <property type="match status" value="1"/>
</dbReference>
<dbReference type="Pfam" id="PF13966">
    <property type="entry name" value="zf-RVT"/>
    <property type="match status" value="1"/>
</dbReference>
<evidence type="ECO:0000256" key="2">
    <source>
        <dbReference type="SAM" id="MobiDB-lite"/>
    </source>
</evidence>
<feature type="domain" description="RRM" evidence="3">
    <location>
        <begin position="20"/>
        <end position="101"/>
    </location>
</feature>
<dbReference type="InterPro" id="IPR012677">
    <property type="entry name" value="Nucleotide-bd_a/b_plait_sf"/>
</dbReference>
<feature type="compositionally biased region" description="Acidic residues" evidence="2">
    <location>
        <begin position="969"/>
        <end position="981"/>
    </location>
</feature>
<dbReference type="SMART" id="SM00360">
    <property type="entry name" value="RRM"/>
    <property type="match status" value="1"/>
</dbReference>
<dbReference type="SUPFAM" id="SSF56672">
    <property type="entry name" value="DNA/RNA polymerases"/>
    <property type="match status" value="1"/>
</dbReference>
<dbReference type="InterPro" id="IPR035979">
    <property type="entry name" value="RBD_domain_sf"/>
</dbReference>
<proteinExistence type="predicted"/>
<keyword evidence="4" id="KW-0695">RNA-directed DNA polymerase</keyword>
<dbReference type="InterPro" id="IPR000477">
    <property type="entry name" value="RT_dom"/>
</dbReference>
<evidence type="ECO:0000256" key="1">
    <source>
        <dbReference type="PROSITE-ProRule" id="PRU00176"/>
    </source>
</evidence>
<feature type="region of interest" description="Disordered" evidence="2">
    <location>
        <begin position="302"/>
        <end position="347"/>
    </location>
</feature>
<sequence length="1807" mass="203581">MMNVLIAFRSKEDHVFRLSKSIYVINFPENVGSSDLWKVCEGYGKVVDVYIPNRKSKARKRFAFVGFIRVDDIDRLVGNLCTIWIRFHLYANVVRYERVSKPVKPSGFTHTSAQDNSGSYATTVRGNVPLNIPRTPNSVSALVLDDSCAAERDLSRHVMGRVKDLNSISNLRILLTKEGSLKVKLSYLGGLWVMIEVDKVATKQNLLKHIGVNSWFHSLQDAFHDFGETMDIEDNFGSSFARKRLCIKTKQPDSILEKFKVIFKGKVTMVRAKKHFTWNPIFVEPKESVFISYDDSVQGIKSIPDGLHNSDEESEDDSDNDGGPETLFGENSPSNVRSGEMGKQHSDDPIKIYDLLNKKPTGAVHDASSSLSHPPSFTPDISQVSKGDVAANDVVKETTPLVNAQVMYSSQEVHESSNGESTAPTHSKGNSNYDFIFIESVGSSGGILCMWEASVFKKYYATISNNFIAIYGTWLPCNTKVLMVNIYAPQQPSARRVLWEYTSHLLDRWTGKAIVMGDFNDVHYIDERLGLVFNQSCVRSFDHFITSSELVDVKLEGFSFTWAHHSTSKMSKLDRFLITEGILLLYPSITAFCLDRHLSDHRPILLREITTDFGPSPFLFYHSWFSLEGFDDMDKKLQQCTARSSIKEELSVINKDLDRGQVSDDALLKRMELMRQLHDINQMEANDTFHKSKIKWAIKRDENTKFFHGIINKKRSQLLIRGVFADGICGTFPKACNSSFIALIPKVTNAKFVSDFRPISLIGCVYKVITKVLANRLAMVIPDLENGRIRICITSLIILNVFLALGLKINIQKSQVLGIGVPHSTVVQAADTIGCTVMYSQFRYLGVRVGGCMSRRSAWVDTVHKLQSRLSKWKLKTLSIGGRLTLLKSVLGASPLFNMSIFKVPKGVLKAMEAIQSLGVSSFHALNRALLLKWVWHFISQDGSLWFNVINAMYGSNLVSHSVSYSSICDEESEDDSDNDGGPETLFGENSPLNVRSGEMGKQHSDDPFKIYDLLNKQPTSVVHDASSSLSHPPGFTLDISQVSKGDVVANDVVKETTPLVNAQVIESVGSSGGILCMWEASVFKKDYATFSDNFIAIYGTWLPCNTKNGEAIVMGDFNDVYYIDERLGSVFNQSCARSFDHFITSSGLVDVKLEGFSFTWAHPSASKMSKLHRFLITEGILLIYPSITALCLDRHLSDHRPILLLEITTDFGSSPFRFYHSWFSLEGFDDMRWVKDKKLQQCIARSSIKEELSVIDKDLDRGQVSDDALLKRMEMMRQLHDINQMEAKDTFHKSKIKWAIKGDENTKFFHGIINKKRSQLSIREVFADGIWCTSLDSVKDTFKNHFEARFQQAKHDRFILNTSFNKRLSSDQVEEMDRGVSRDEIRRAIWNYGENKSPACNSSFIALIPKVTDAKFVFDFRPISLIGCVYKTNIGWPFYLNEVLNWCKRNMKQSMFFKVDFTKAYGSVRWGYLLDVLHAFGFGPNWCRWIHGSFSSAMASILVNGSPTSEFPLCCGLKQGDPLSPYLFILIMESLHMSFSRAENGLIRICITSLIFLNVFLASGLKINIQKSQVLGIGVPQSTVVQAANTIGCTVMHSQFRYLGVRVGGCMSRRSAWVDTVHKLQSWLSKWKVKTLSIGGRLTLLKSVLGASPLYNMSIFKVPKGVLKAMEAIRYVPLRDSFPRLFALDTDKDASVVVKLGTGSIASSFRREDRWICDLSGDGEFKVKVVCNFLDEMFLPSISVATRWLKCIPIKINIFAWRARRDSLLTRYDLSRRGVVLNSVLCPICGAAMEDIQHVLFRCELA</sequence>
<keyword evidence="1" id="KW-0694">RNA-binding</keyword>
<keyword evidence="4" id="KW-0548">Nucleotidyltransferase</keyword>
<dbReference type="GO" id="GO:0003964">
    <property type="term" value="F:RNA-directed DNA polymerase activity"/>
    <property type="evidence" value="ECO:0007669"/>
    <property type="project" value="UniProtKB-KW"/>
</dbReference>
<dbReference type="PANTHER" id="PTHR33116">
    <property type="entry name" value="REVERSE TRANSCRIPTASE ZINC-BINDING DOMAIN-CONTAINING PROTEIN-RELATED-RELATED"/>
    <property type="match status" value="1"/>
</dbReference>
<comment type="caution">
    <text evidence="4">The sequence shown here is derived from an EMBL/GenBank/DDBJ whole genome shotgun (WGS) entry which is preliminary data.</text>
</comment>
<evidence type="ECO:0000313" key="4">
    <source>
        <dbReference type="EMBL" id="GEU52874.1"/>
    </source>
</evidence>
<dbReference type="InterPro" id="IPR043502">
    <property type="entry name" value="DNA/RNA_pol_sf"/>
</dbReference>
<dbReference type="CDD" id="cd00590">
    <property type="entry name" value="RRM_SF"/>
    <property type="match status" value="1"/>
</dbReference>
<feature type="compositionally biased region" description="Acidic residues" evidence="2">
    <location>
        <begin position="312"/>
        <end position="322"/>
    </location>
</feature>
<gene>
    <name evidence="4" type="ORF">Tci_024852</name>
</gene>
<dbReference type="Pfam" id="PF00078">
    <property type="entry name" value="RVT_1"/>
    <property type="match status" value="1"/>
</dbReference>
<dbReference type="Pfam" id="PF00076">
    <property type="entry name" value="RRM_1"/>
    <property type="match status" value="1"/>
</dbReference>
<feature type="region of interest" description="Disordered" evidence="2">
    <location>
        <begin position="363"/>
        <end position="383"/>
    </location>
</feature>
<keyword evidence="4" id="KW-0808">Transferase</keyword>
<reference evidence="4" key="1">
    <citation type="journal article" date="2019" name="Sci. Rep.">
        <title>Draft genome of Tanacetum cinerariifolium, the natural source of mosquito coil.</title>
        <authorList>
            <person name="Yamashiro T."/>
            <person name="Shiraishi A."/>
            <person name="Satake H."/>
            <person name="Nakayama K."/>
        </authorList>
    </citation>
    <scope>NUCLEOTIDE SEQUENCE</scope>
</reference>
<protein>
    <submittedName>
        <fullName evidence="4">RNA-directed DNA polymerase, eukaryota</fullName>
    </submittedName>
</protein>
<feature type="compositionally biased region" description="Polar residues" evidence="2">
    <location>
        <begin position="367"/>
        <end position="383"/>
    </location>
</feature>
<organism evidence="4">
    <name type="scientific">Tanacetum cinerariifolium</name>
    <name type="common">Dalmatian daisy</name>
    <name type="synonym">Chrysanthemum cinerariifolium</name>
    <dbReference type="NCBI Taxonomy" id="118510"/>
    <lineage>
        <taxon>Eukaryota</taxon>
        <taxon>Viridiplantae</taxon>
        <taxon>Streptophyta</taxon>
        <taxon>Embryophyta</taxon>
        <taxon>Tracheophyta</taxon>
        <taxon>Spermatophyta</taxon>
        <taxon>Magnoliopsida</taxon>
        <taxon>eudicotyledons</taxon>
        <taxon>Gunneridae</taxon>
        <taxon>Pentapetalae</taxon>
        <taxon>asterids</taxon>
        <taxon>campanulids</taxon>
        <taxon>Asterales</taxon>
        <taxon>Asteraceae</taxon>
        <taxon>Asteroideae</taxon>
        <taxon>Anthemideae</taxon>
        <taxon>Anthemidinae</taxon>
        <taxon>Tanacetum</taxon>
    </lineage>
</organism>
<dbReference type="InterPro" id="IPR000504">
    <property type="entry name" value="RRM_dom"/>
</dbReference>
<dbReference type="Gene3D" id="3.60.10.10">
    <property type="entry name" value="Endonuclease/exonuclease/phosphatase"/>
    <property type="match status" value="2"/>
</dbReference>
<dbReference type="InterPro" id="IPR036691">
    <property type="entry name" value="Endo/exonu/phosph_ase_sf"/>
</dbReference>